<dbReference type="OrthoDB" id="9799147at2"/>
<dbReference type="Proteomes" id="UP000242869">
    <property type="component" value="Unassembled WGS sequence"/>
</dbReference>
<dbReference type="CDD" id="cd04301">
    <property type="entry name" value="NAT_SF"/>
    <property type="match status" value="1"/>
</dbReference>
<protein>
    <submittedName>
        <fullName evidence="4">Acetyltransferase (GNAT) family protein</fullName>
    </submittedName>
</protein>
<dbReference type="RefSeq" id="WP_091196199.1">
    <property type="nucleotide sequence ID" value="NZ_FOVE01000016.1"/>
</dbReference>
<dbReference type="AlphaFoldDB" id="A0A1I5BMZ9"/>
<dbReference type="InterPro" id="IPR016181">
    <property type="entry name" value="Acyl_CoA_acyltransferase"/>
</dbReference>
<organism evidence="4 5">
    <name type="scientific">Formivibrio citricus</name>
    <dbReference type="NCBI Taxonomy" id="83765"/>
    <lineage>
        <taxon>Bacteria</taxon>
        <taxon>Pseudomonadati</taxon>
        <taxon>Pseudomonadota</taxon>
        <taxon>Betaproteobacteria</taxon>
        <taxon>Neisseriales</taxon>
        <taxon>Chitinibacteraceae</taxon>
        <taxon>Formivibrio</taxon>
    </lineage>
</organism>
<keyword evidence="5" id="KW-1185">Reference proteome</keyword>
<evidence type="ECO:0000259" key="3">
    <source>
        <dbReference type="PROSITE" id="PS51186"/>
    </source>
</evidence>
<accession>A0A1I5BMZ9</accession>
<dbReference type="PROSITE" id="PS51186">
    <property type="entry name" value="GNAT"/>
    <property type="match status" value="1"/>
</dbReference>
<dbReference type="InterPro" id="IPR050680">
    <property type="entry name" value="YpeA/RimI_acetyltransf"/>
</dbReference>
<proteinExistence type="predicted"/>
<dbReference type="Pfam" id="PF00583">
    <property type="entry name" value="Acetyltransf_1"/>
    <property type="match status" value="1"/>
</dbReference>
<dbReference type="GO" id="GO:0016747">
    <property type="term" value="F:acyltransferase activity, transferring groups other than amino-acyl groups"/>
    <property type="evidence" value="ECO:0007669"/>
    <property type="project" value="InterPro"/>
</dbReference>
<dbReference type="PANTHER" id="PTHR43420">
    <property type="entry name" value="ACETYLTRANSFERASE"/>
    <property type="match status" value="1"/>
</dbReference>
<evidence type="ECO:0000256" key="1">
    <source>
        <dbReference type="ARBA" id="ARBA00022679"/>
    </source>
</evidence>
<keyword evidence="2" id="KW-0012">Acyltransferase</keyword>
<dbReference type="InterPro" id="IPR000182">
    <property type="entry name" value="GNAT_dom"/>
</dbReference>
<keyword evidence="1 4" id="KW-0808">Transferase</keyword>
<feature type="domain" description="N-acetyltransferase" evidence="3">
    <location>
        <begin position="22"/>
        <end position="202"/>
    </location>
</feature>
<gene>
    <name evidence="4" type="ORF">SAMN05660284_02218</name>
</gene>
<dbReference type="Gene3D" id="3.40.630.30">
    <property type="match status" value="1"/>
</dbReference>
<evidence type="ECO:0000313" key="5">
    <source>
        <dbReference type="Proteomes" id="UP000242869"/>
    </source>
</evidence>
<dbReference type="STRING" id="83765.SAMN05660284_02218"/>
<evidence type="ECO:0000313" key="4">
    <source>
        <dbReference type="EMBL" id="SFN76125.1"/>
    </source>
</evidence>
<dbReference type="SUPFAM" id="SSF55729">
    <property type="entry name" value="Acyl-CoA N-acyltransferases (Nat)"/>
    <property type="match status" value="1"/>
</dbReference>
<evidence type="ECO:0000256" key="2">
    <source>
        <dbReference type="ARBA" id="ARBA00023315"/>
    </source>
</evidence>
<reference evidence="5" key="1">
    <citation type="submission" date="2016-10" db="EMBL/GenBank/DDBJ databases">
        <authorList>
            <person name="Varghese N."/>
            <person name="Submissions S."/>
        </authorList>
    </citation>
    <scope>NUCLEOTIDE SEQUENCE [LARGE SCALE GENOMIC DNA]</scope>
    <source>
        <strain evidence="5">DSM 6150</strain>
    </source>
</reference>
<dbReference type="EMBL" id="FOVE01000016">
    <property type="protein sequence ID" value="SFN76125.1"/>
    <property type="molecule type" value="Genomic_DNA"/>
</dbReference>
<sequence>MGAGLTLSKRSGQPDDALVASRLVYDSDPPYYDFLFASERAALSALNRLWLEKTGSLSHAGMTVWLETGQLTALASHYPAQQAAVLDETDEALLAADDECLGRSAKLAWLFPHIPAQAWYLRTLAVASRLRGRGAGSLILQDIAGTALRRGATELHTDVDSGNPGAVRFYLRHGFEIVTETRVPMLEPFNLPASYRMVKKLA</sequence>
<name>A0A1I5BMZ9_9NEIS</name>